<organism evidence="2 3">
    <name type="scientific">Fluviicoccus keumensis</name>
    <dbReference type="NCBI Taxonomy" id="1435465"/>
    <lineage>
        <taxon>Bacteria</taxon>
        <taxon>Pseudomonadati</taxon>
        <taxon>Pseudomonadota</taxon>
        <taxon>Gammaproteobacteria</taxon>
        <taxon>Moraxellales</taxon>
        <taxon>Moraxellaceae</taxon>
        <taxon>Fluviicoccus</taxon>
    </lineage>
</organism>
<sequence length="382" mass="42231">MFYVLCIILAALVGSGAHAEPRIPRSPAEVIAHLPQRPAILRADRNSSPGADTVEDSLEQVTQLMAQAHRTGDPRYMGYAEAVLGRIAQKPPLPDEVLLLQARIHQFNHRFGNALIDLTQILQHDPHHPQALLLQASIYQVRGEYALARQGCQRIRSLANLSLALICEAQVDAMNGRAKPAEKTLASLLTVADSLAPDQKVWFFLGYGDLLLRLGEVRRAEQLYRRLPVQDPAVRAALADVLLRQHRPAEVMTLLEGDRQQDGLLLRLGLAEKALGLASAGQTIAALDARFKALRLRGEVSHLREEAIFALYLKNDRSKALALARANWLQQRETPDFEVYWQAALANDSESDRAVLKKWMLGSGFQDDSLLSGHAARQEGAS</sequence>
<evidence type="ECO:0000313" key="3">
    <source>
        <dbReference type="Proteomes" id="UP000292423"/>
    </source>
</evidence>
<evidence type="ECO:0000256" key="1">
    <source>
        <dbReference type="SAM" id="SignalP"/>
    </source>
</evidence>
<dbReference type="AlphaFoldDB" id="A0A4Q7ZBD3"/>
<gene>
    <name evidence="2" type="ORF">EV700_0199</name>
</gene>
<dbReference type="SUPFAM" id="SSF48452">
    <property type="entry name" value="TPR-like"/>
    <property type="match status" value="1"/>
</dbReference>
<feature type="chain" id="PRO_5020240947" evidence="1">
    <location>
        <begin position="20"/>
        <end position="382"/>
    </location>
</feature>
<comment type="caution">
    <text evidence="2">The sequence shown here is derived from an EMBL/GenBank/DDBJ whole genome shotgun (WGS) entry which is preliminary data.</text>
</comment>
<feature type="signal peptide" evidence="1">
    <location>
        <begin position="1"/>
        <end position="19"/>
    </location>
</feature>
<dbReference type="OrthoDB" id="9777400at2"/>
<dbReference type="EMBL" id="SHKX01000010">
    <property type="protein sequence ID" value="RZU47245.1"/>
    <property type="molecule type" value="Genomic_DNA"/>
</dbReference>
<reference evidence="2 3" key="1">
    <citation type="submission" date="2019-02" db="EMBL/GenBank/DDBJ databases">
        <title>Genomic Encyclopedia of Type Strains, Phase IV (KMG-IV): sequencing the most valuable type-strain genomes for metagenomic binning, comparative biology and taxonomic classification.</title>
        <authorList>
            <person name="Goeker M."/>
        </authorList>
    </citation>
    <scope>NUCLEOTIDE SEQUENCE [LARGE SCALE GENOMIC DNA]</scope>
    <source>
        <strain evidence="2 3">DSM 105135</strain>
    </source>
</reference>
<dbReference type="InterPro" id="IPR011990">
    <property type="entry name" value="TPR-like_helical_dom_sf"/>
</dbReference>
<keyword evidence="3" id="KW-1185">Reference proteome</keyword>
<dbReference type="Gene3D" id="1.25.40.10">
    <property type="entry name" value="Tetratricopeptide repeat domain"/>
    <property type="match status" value="1"/>
</dbReference>
<dbReference type="Proteomes" id="UP000292423">
    <property type="component" value="Unassembled WGS sequence"/>
</dbReference>
<proteinExistence type="predicted"/>
<protein>
    <submittedName>
        <fullName evidence="2">Tfp pilus assembly protein PilF</fullName>
    </submittedName>
</protein>
<evidence type="ECO:0000313" key="2">
    <source>
        <dbReference type="EMBL" id="RZU47245.1"/>
    </source>
</evidence>
<dbReference type="RefSeq" id="WP_130410501.1">
    <property type="nucleotide sequence ID" value="NZ_SHKX01000010.1"/>
</dbReference>
<accession>A0A4Q7ZBD3</accession>
<keyword evidence="1" id="KW-0732">Signal</keyword>
<name>A0A4Q7ZBD3_9GAMM</name>